<accession>A0ABT9ZC75</accession>
<dbReference type="InterPro" id="IPR021354">
    <property type="entry name" value="DUF2975"/>
</dbReference>
<keyword evidence="1" id="KW-0472">Membrane</keyword>
<feature type="transmembrane region" description="Helical" evidence="1">
    <location>
        <begin position="90"/>
        <end position="109"/>
    </location>
</feature>
<dbReference type="Proteomes" id="UP001234495">
    <property type="component" value="Unassembled WGS sequence"/>
</dbReference>
<evidence type="ECO:0000256" key="1">
    <source>
        <dbReference type="SAM" id="Phobius"/>
    </source>
</evidence>
<evidence type="ECO:0000313" key="2">
    <source>
        <dbReference type="EMBL" id="MDQ0229853.1"/>
    </source>
</evidence>
<reference evidence="2 3" key="1">
    <citation type="submission" date="2023-07" db="EMBL/GenBank/DDBJ databases">
        <title>Genomic Encyclopedia of Type Strains, Phase IV (KMG-IV): sequencing the most valuable type-strain genomes for metagenomic binning, comparative biology and taxonomic classification.</title>
        <authorList>
            <person name="Goeker M."/>
        </authorList>
    </citation>
    <scope>NUCLEOTIDE SEQUENCE [LARGE SCALE GENOMIC DNA]</scope>
    <source>
        <strain evidence="2 3">DSM 29005</strain>
    </source>
</reference>
<sequence>MKKTITHLCKIAIVLIGISVCSLCVFWLPDQAELLVSKYPEFTHLHYPLLIGIYVATIPFFFALYQTFKLFHYIHKDIIFSELTMNALKYIKYCAVSIIMLCITGSIILSSQDAGNPVTLLLGIFIILASLFITAITAIFQMVLKRKLKELKQNWLANFSNSTWSRYLK</sequence>
<dbReference type="Pfam" id="PF11188">
    <property type="entry name" value="DUF2975"/>
    <property type="match status" value="1"/>
</dbReference>
<comment type="caution">
    <text evidence="2">The sequence shown here is derived from an EMBL/GenBank/DDBJ whole genome shotgun (WGS) entry which is preliminary data.</text>
</comment>
<feature type="transmembrane region" description="Helical" evidence="1">
    <location>
        <begin position="49"/>
        <end position="70"/>
    </location>
</feature>
<dbReference type="EMBL" id="JAUSUD010000003">
    <property type="protein sequence ID" value="MDQ0229853.1"/>
    <property type="molecule type" value="Genomic_DNA"/>
</dbReference>
<keyword evidence="1" id="KW-0812">Transmembrane</keyword>
<proteinExistence type="predicted"/>
<dbReference type="RefSeq" id="WP_307338226.1">
    <property type="nucleotide sequence ID" value="NZ_JAUSUD010000003.1"/>
</dbReference>
<feature type="transmembrane region" description="Helical" evidence="1">
    <location>
        <begin position="121"/>
        <end position="144"/>
    </location>
</feature>
<feature type="transmembrane region" description="Helical" evidence="1">
    <location>
        <begin position="12"/>
        <end position="29"/>
    </location>
</feature>
<evidence type="ECO:0000313" key="3">
    <source>
        <dbReference type="Proteomes" id="UP001234495"/>
    </source>
</evidence>
<name>A0ABT9ZC75_9BACI</name>
<gene>
    <name evidence="2" type="ORF">J2S19_001105</name>
</gene>
<keyword evidence="3" id="KW-1185">Reference proteome</keyword>
<protein>
    <submittedName>
        <fullName evidence="2">MFS family arabinose efflux permease</fullName>
    </submittedName>
</protein>
<organism evidence="2 3">
    <name type="scientific">Metabacillus malikii</name>
    <dbReference type="NCBI Taxonomy" id="1504265"/>
    <lineage>
        <taxon>Bacteria</taxon>
        <taxon>Bacillati</taxon>
        <taxon>Bacillota</taxon>
        <taxon>Bacilli</taxon>
        <taxon>Bacillales</taxon>
        <taxon>Bacillaceae</taxon>
        <taxon>Metabacillus</taxon>
    </lineage>
</organism>
<keyword evidence="1" id="KW-1133">Transmembrane helix</keyword>